<dbReference type="EMBL" id="BK015970">
    <property type="protein sequence ID" value="DAF87843.1"/>
    <property type="molecule type" value="Genomic_DNA"/>
</dbReference>
<proteinExistence type="predicted"/>
<organism evidence="1">
    <name type="scientific">Siphoviridae sp. ctjuy3</name>
    <dbReference type="NCBI Taxonomy" id="2825637"/>
    <lineage>
        <taxon>Viruses</taxon>
        <taxon>Duplodnaviria</taxon>
        <taxon>Heunggongvirae</taxon>
        <taxon>Uroviricota</taxon>
        <taxon>Caudoviricetes</taxon>
    </lineage>
</organism>
<evidence type="ECO:0000313" key="1">
    <source>
        <dbReference type="EMBL" id="DAF87843.1"/>
    </source>
</evidence>
<sequence>MLGLFLWYNEYMNDNPPASIMDRYALTQGFFVV</sequence>
<protein>
    <submittedName>
        <fullName evidence="1">Uncharacterized protein</fullName>
    </submittedName>
</protein>
<reference evidence="1" key="1">
    <citation type="journal article" date="2021" name="Proc. Natl. Acad. Sci. U.S.A.">
        <title>A Catalog of Tens of Thousands of Viruses from Human Metagenomes Reveals Hidden Associations with Chronic Diseases.</title>
        <authorList>
            <person name="Tisza M.J."/>
            <person name="Buck C.B."/>
        </authorList>
    </citation>
    <scope>NUCLEOTIDE SEQUENCE</scope>
    <source>
        <strain evidence="1">Ctjuy3</strain>
    </source>
</reference>
<accession>A0A8S5U078</accession>
<name>A0A8S5U078_9CAUD</name>